<reference evidence="4" key="4">
    <citation type="submission" date="2019-12" db="UniProtKB">
        <authorList>
            <consortium name="WormBaseParasite"/>
        </authorList>
    </citation>
    <scope>IDENTIFICATION</scope>
</reference>
<accession>A0A4E9FJY7</accession>
<dbReference type="EMBL" id="CAAKNF010000194">
    <property type="protein sequence ID" value="VIO96846.1"/>
    <property type="molecule type" value="Genomic_DNA"/>
</dbReference>
<evidence type="ECO:0000313" key="5">
    <source>
        <dbReference type="WormBase" id="Bm12969"/>
    </source>
</evidence>
<dbReference type="CTD" id="66057732"/>
<reference evidence="1 3" key="1">
    <citation type="journal article" date="2007" name="Science">
        <title>Draft genome of the filarial nematode parasite Brugia malayi.</title>
        <authorList>
            <person name="Ghedin E."/>
            <person name="Wang S."/>
            <person name="Spiro D."/>
            <person name="Caler E."/>
            <person name="Zhao Q."/>
            <person name="Crabtree J."/>
            <person name="Allen J.E."/>
            <person name="Delcher A.L."/>
            <person name="Guiliano D.B."/>
            <person name="Miranda-Saavedra D."/>
            <person name="Angiuoli S.V."/>
            <person name="Creasy T."/>
            <person name="Amedeo P."/>
            <person name="Haas B."/>
            <person name="El-Sayed N.M."/>
            <person name="Wortman J.R."/>
            <person name="Feldblyum T."/>
            <person name="Tallon L."/>
            <person name="Schatz M."/>
            <person name="Shumway M."/>
            <person name="Koo H."/>
            <person name="Salzberg S.L."/>
            <person name="Schobel S."/>
            <person name="Pertea M."/>
            <person name="Pop M."/>
            <person name="White O."/>
            <person name="Barton G.J."/>
            <person name="Carlow C.K."/>
            <person name="Crawford M.J."/>
            <person name="Daub J."/>
            <person name="Dimmic M.W."/>
            <person name="Estes C.F."/>
            <person name="Foster J.M."/>
            <person name="Ganatra M."/>
            <person name="Gregory W.F."/>
            <person name="Johnson N.M."/>
            <person name="Jin J."/>
            <person name="Komuniecki R."/>
            <person name="Korf I."/>
            <person name="Kumar S."/>
            <person name="Laney S."/>
            <person name="Li B.W."/>
            <person name="Li W."/>
            <person name="Lindblom T.H."/>
            <person name="Lustigman S."/>
            <person name="Ma D."/>
            <person name="Maina C.V."/>
            <person name="Martin D.M."/>
            <person name="McCarter J.P."/>
            <person name="McReynolds L."/>
            <person name="Mitreva M."/>
            <person name="Nutman T.B."/>
            <person name="Parkinson J."/>
            <person name="Peregrin-Alvarez J.M."/>
            <person name="Poole C."/>
            <person name="Ren Q."/>
            <person name="Saunders L."/>
            <person name="Sluder A.E."/>
            <person name="Smith K."/>
            <person name="Stanke M."/>
            <person name="Unnasch T.R."/>
            <person name="Ware J."/>
            <person name="Wei A.D."/>
            <person name="Weil G."/>
            <person name="Williams D.J."/>
            <person name="Zhang Y."/>
            <person name="Williams S.A."/>
            <person name="Fraser-Liggett C."/>
            <person name="Slatko B."/>
            <person name="Blaxter M.L."/>
            <person name="Scott A.L."/>
        </authorList>
    </citation>
    <scope>NUCLEOTIDE SEQUENCE</scope>
    <source>
        <strain evidence="1 3">FR3</strain>
    </source>
</reference>
<sequence length="38" mass="4235">MWCLDNNLDFYSSGLELAETDGSLRAPDKANGRARHIP</sequence>
<keyword evidence="3" id="KW-1185">Reference proteome</keyword>
<protein>
    <submittedName>
        <fullName evidence="1 4">Bm12969</fullName>
    </submittedName>
</protein>
<name>A0A0J9Y6N9_BRUMA</name>
<gene>
    <name evidence="1 4 5" type="ORF">Bm12969</name>
    <name evidence="2" type="ORF">BM_BM12969</name>
    <name evidence="1" type="ORF">BM_Bm12969</name>
</gene>
<evidence type="ECO:0000313" key="4">
    <source>
        <dbReference type="WBParaSite" id="Bm12969.1"/>
    </source>
</evidence>
<reference evidence="2" key="3">
    <citation type="submission" date="2019-04" db="EMBL/GenBank/DDBJ databases">
        <authorList>
            <person name="Howe K."/>
            <person name="Paulini M."/>
            <person name="Williams G."/>
        </authorList>
    </citation>
    <scope>NUCLEOTIDE SEQUENCE [LARGE SCALE GENOMIC DNA]</scope>
    <source>
        <strain evidence="2">FR3</strain>
    </source>
</reference>
<dbReference type="WBParaSite" id="Bm12969.1">
    <property type="protein sequence ID" value="Bm12969.1"/>
    <property type="gene ID" value="WBGene00233230"/>
</dbReference>
<dbReference type="EMBL" id="LN857024">
    <property type="protein sequence ID" value="CDQ02873.1"/>
    <property type="molecule type" value="Genomic_DNA"/>
</dbReference>
<dbReference type="Proteomes" id="UP000006672">
    <property type="component" value="Unassembled WGS sequence"/>
</dbReference>
<dbReference type="AlphaFoldDB" id="A0A0J9Y6N9"/>
<dbReference type="KEGG" id="bmy:BM_BM12969"/>
<evidence type="ECO:0000313" key="1">
    <source>
        <dbReference type="EMBL" id="CDQ02873.1"/>
    </source>
</evidence>
<evidence type="ECO:0000313" key="2">
    <source>
        <dbReference type="EMBL" id="VIO96846.1"/>
    </source>
</evidence>
<organism evidence="1">
    <name type="scientific">Brugia malayi</name>
    <name type="common">Filarial nematode worm</name>
    <dbReference type="NCBI Taxonomy" id="6279"/>
    <lineage>
        <taxon>Eukaryota</taxon>
        <taxon>Metazoa</taxon>
        <taxon>Ecdysozoa</taxon>
        <taxon>Nematoda</taxon>
        <taxon>Chromadorea</taxon>
        <taxon>Rhabditida</taxon>
        <taxon>Spirurina</taxon>
        <taxon>Spiruromorpha</taxon>
        <taxon>Filarioidea</taxon>
        <taxon>Onchocercidae</taxon>
        <taxon>Brugia</taxon>
    </lineage>
</organism>
<accession>A0A0J9Y6N9</accession>
<dbReference type="WormBase" id="Bm12969">
    <property type="protein sequence ID" value="BM21377"/>
    <property type="gene ID" value="WBGene00233230"/>
</dbReference>
<proteinExistence type="predicted"/>
<dbReference type="GeneID" id="66057732"/>
<dbReference type="RefSeq" id="XP_042936624.1">
    <property type="nucleotide sequence ID" value="XM_043080690.1"/>
</dbReference>
<evidence type="ECO:0000313" key="3">
    <source>
        <dbReference type="Proteomes" id="UP000006672"/>
    </source>
</evidence>
<reference evidence="1" key="2">
    <citation type="submission" date="2012-12" db="EMBL/GenBank/DDBJ databases">
        <authorList>
            <person name="Gao Y.W."/>
            <person name="Fan S.T."/>
            <person name="Sun H.T."/>
            <person name="Wang Z."/>
            <person name="Gao X.L."/>
            <person name="Li Y.G."/>
            <person name="Wang T.C."/>
            <person name="Zhang K."/>
            <person name="Xu W.W."/>
            <person name="Yu Z.J."/>
            <person name="Xia X.Z."/>
        </authorList>
    </citation>
    <scope>NUCLEOTIDE SEQUENCE</scope>
    <source>
        <strain evidence="1">FR3</strain>
    </source>
</reference>